<evidence type="ECO:0000313" key="3">
    <source>
        <dbReference type="Proteomes" id="UP001596028"/>
    </source>
</evidence>
<feature type="region of interest" description="Disordered" evidence="1">
    <location>
        <begin position="128"/>
        <end position="154"/>
    </location>
</feature>
<dbReference type="EMBL" id="JBHSEP010000006">
    <property type="protein sequence ID" value="MFC4598702.1"/>
    <property type="molecule type" value="Genomic_DNA"/>
</dbReference>
<dbReference type="Proteomes" id="UP001596028">
    <property type="component" value="Unassembled WGS sequence"/>
</dbReference>
<reference evidence="3" key="1">
    <citation type="journal article" date="2019" name="Int. J. Syst. Evol. Microbiol.">
        <title>The Global Catalogue of Microorganisms (GCM) 10K type strain sequencing project: providing services to taxonomists for standard genome sequencing and annotation.</title>
        <authorList>
            <consortium name="The Broad Institute Genomics Platform"/>
            <consortium name="The Broad Institute Genome Sequencing Center for Infectious Disease"/>
            <person name="Wu L."/>
            <person name="Ma J."/>
        </authorList>
    </citation>
    <scope>NUCLEOTIDE SEQUENCE [LARGE SCALE GENOMIC DNA]</scope>
    <source>
        <strain evidence="3">CCUG 49571</strain>
    </source>
</reference>
<feature type="compositionally biased region" description="Basic and acidic residues" evidence="1">
    <location>
        <begin position="141"/>
        <end position="150"/>
    </location>
</feature>
<name>A0ABV9FD11_9BACL</name>
<comment type="caution">
    <text evidence="2">The sequence shown here is derived from an EMBL/GenBank/DDBJ whole genome shotgun (WGS) entry which is preliminary data.</text>
</comment>
<evidence type="ECO:0008006" key="4">
    <source>
        <dbReference type="Google" id="ProtNLM"/>
    </source>
</evidence>
<dbReference type="RefSeq" id="WP_378095225.1">
    <property type="nucleotide sequence ID" value="NZ_JBHSEP010000006.1"/>
</dbReference>
<accession>A0ABV9FD11</accession>
<evidence type="ECO:0000256" key="1">
    <source>
        <dbReference type="SAM" id="MobiDB-lite"/>
    </source>
</evidence>
<protein>
    <recommendedName>
        <fullName evidence="4">DUF5643 domain-containing protein</fullName>
    </recommendedName>
</protein>
<evidence type="ECO:0000313" key="2">
    <source>
        <dbReference type="EMBL" id="MFC4598702.1"/>
    </source>
</evidence>
<proteinExistence type="predicted"/>
<gene>
    <name evidence="2" type="ORF">ACFO3S_10685</name>
</gene>
<keyword evidence="3" id="KW-1185">Reference proteome</keyword>
<organism evidence="2 3">
    <name type="scientific">Cohnella hongkongensis</name>
    <dbReference type="NCBI Taxonomy" id="178337"/>
    <lineage>
        <taxon>Bacteria</taxon>
        <taxon>Bacillati</taxon>
        <taxon>Bacillota</taxon>
        <taxon>Bacilli</taxon>
        <taxon>Bacillales</taxon>
        <taxon>Paenibacillaceae</taxon>
        <taxon>Cohnella</taxon>
    </lineage>
</organism>
<sequence length="436" mass="48264">MEIIKRHAALPALAAAIAILIALGTAAYGAKDNGTFEIRDLSGSREAIRNVTIRGELRDGAHLSSFRVADGRIEADTKLLEQPQWADVYRYVPGRSKRFGDMEFSVADTSTLHTITSRRMTNKGYTIPEGMAEVTPPSQRRKPEGQDEGTKLANPPEYGLAVIGGSVYYTVPVSTQFVGSSAIYELTFYPWSFRPMDPEDYVSRAIVDIPLDANERETGENPGIEVLGLEAVGDRLALISAEDGALRVRSYDGKSGELLGEAAVPDFYLPARADDSRPADAVSYYEGYEAYPDHDRLTLTLNFRRGSSTAERTDMTAFSFDFAGGVELAGRSELSFADGEEDTYNGVSHLSYRDGKLYALRSFRSAETEEPRVLYEIARSKSLYLYVYDGAQLIYKGEIVTDLNEDNIRVYNLSPAQGSFGYSQLEYRFFTNIAVE</sequence>